<dbReference type="RefSeq" id="XP_041287341.1">
    <property type="nucleotide sequence ID" value="XM_041443677.1"/>
</dbReference>
<feature type="compositionally biased region" description="Acidic residues" evidence="1">
    <location>
        <begin position="439"/>
        <end position="453"/>
    </location>
</feature>
<name>A0A9P7EX29_9AGAM</name>
<dbReference type="GeneID" id="64705936"/>
<sequence length="502" mass="55862">MLHKRHSGSPSASESDTSSDSSISSMEHLQPHPKKSSKKRGRKSDKGDLRSKISKENNSELEVQEEYLAAARAMARCTDLFCNVEKLLRVGLLLQQEQATENGELEESEAERESRQKRLASLSTNTLDWYKQQLSASKELTQIARKMTAVISGTRSDDATRLKVQIGHYVAPEPLKEDPALARKWMEIGCIRMTSIDFLVFLWARNPPGSRYDKDAMHEGLFQGYLIERIMCHIFTGPSTALGDDSRATCSCNASLHDMTTVEAEHIAYACVQARFAISNKNKWSEADGEFNNRAFYYNIIDFIRECEDRDWAEGLLKWWNRALFKNENGREGGTTITDDNGPGNAAGSSSAPINSLAKMRAQMAARASTAKQPAAPELTPTIPTPPQSSVTPEPELPPLPIASVTPQPELPPPPIVRSPRLMQMAPIPPKSPALSELTPDDVPSDNNEDLEDVSTNKKRKKKAPKTSRGKTKHRVIEESDDEDQELAKPTKGRTKRAARRK</sequence>
<dbReference type="InterPro" id="IPR046521">
    <property type="entry name" value="DUF6698"/>
</dbReference>
<feature type="region of interest" description="Disordered" evidence="1">
    <location>
        <begin position="329"/>
        <end position="502"/>
    </location>
</feature>
<dbReference type="AlphaFoldDB" id="A0A9P7EX29"/>
<feature type="compositionally biased region" description="Basic residues" evidence="1">
    <location>
        <begin position="31"/>
        <end position="43"/>
    </location>
</feature>
<feature type="compositionally biased region" description="Basic and acidic residues" evidence="1">
    <location>
        <begin position="44"/>
        <end position="57"/>
    </location>
</feature>
<evidence type="ECO:0000313" key="3">
    <source>
        <dbReference type="Proteomes" id="UP000823399"/>
    </source>
</evidence>
<dbReference type="Pfam" id="PF20414">
    <property type="entry name" value="DUF6698"/>
    <property type="match status" value="1"/>
</dbReference>
<feature type="compositionally biased region" description="Low complexity" evidence="1">
    <location>
        <begin position="8"/>
        <end position="25"/>
    </location>
</feature>
<protein>
    <submittedName>
        <fullName evidence="2">Uncharacterized protein</fullName>
    </submittedName>
</protein>
<feature type="compositionally biased region" description="Basic residues" evidence="1">
    <location>
        <begin position="491"/>
        <end position="502"/>
    </location>
</feature>
<dbReference type="OrthoDB" id="3220614at2759"/>
<accession>A0A9P7EX29</accession>
<evidence type="ECO:0000313" key="2">
    <source>
        <dbReference type="EMBL" id="KAG2093896.1"/>
    </source>
</evidence>
<comment type="caution">
    <text evidence="2">The sequence shown here is derived from an EMBL/GenBank/DDBJ whole genome shotgun (WGS) entry which is preliminary data.</text>
</comment>
<feature type="region of interest" description="Disordered" evidence="1">
    <location>
        <begin position="1"/>
        <end position="57"/>
    </location>
</feature>
<organism evidence="2 3">
    <name type="scientific">Suillus discolor</name>
    <dbReference type="NCBI Taxonomy" id="1912936"/>
    <lineage>
        <taxon>Eukaryota</taxon>
        <taxon>Fungi</taxon>
        <taxon>Dikarya</taxon>
        <taxon>Basidiomycota</taxon>
        <taxon>Agaricomycotina</taxon>
        <taxon>Agaricomycetes</taxon>
        <taxon>Agaricomycetidae</taxon>
        <taxon>Boletales</taxon>
        <taxon>Suillineae</taxon>
        <taxon>Suillaceae</taxon>
        <taxon>Suillus</taxon>
    </lineage>
</organism>
<reference evidence="2" key="1">
    <citation type="journal article" date="2020" name="New Phytol.">
        <title>Comparative genomics reveals dynamic genome evolution in host specialist ectomycorrhizal fungi.</title>
        <authorList>
            <person name="Lofgren L.A."/>
            <person name="Nguyen N.H."/>
            <person name="Vilgalys R."/>
            <person name="Ruytinx J."/>
            <person name="Liao H.L."/>
            <person name="Branco S."/>
            <person name="Kuo A."/>
            <person name="LaButti K."/>
            <person name="Lipzen A."/>
            <person name="Andreopoulos W."/>
            <person name="Pangilinan J."/>
            <person name="Riley R."/>
            <person name="Hundley H."/>
            <person name="Na H."/>
            <person name="Barry K."/>
            <person name="Grigoriev I.V."/>
            <person name="Stajich J.E."/>
            <person name="Kennedy P.G."/>
        </authorList>
    </citation>
    <scope>NUCLEOTIDE SEQUENCE</scope>
    <source>
        <strain evidence="2">FC423</strain>
    </source>
</reference>
<keyword evidence="3" id="KW-1185">Reference proteome</keyword>
<dbReference type="Proteomes" id="UP000823399">
    <property type="component" value="Unassembled WGS sequence"/>
</dbReference>
<evidence type="ECO:0000256" key="1">
    <source>
        <dbReference type="SAM" id="MobiDB-lite"/>
    </source>
</evidence>
<dbReference type="EMBL" id="JABBWM010000082">
    <property type="protein sequence ID" value="KAG2093896.1"/>
    <property type="molecule type" value="Genomic_DNA"/>
</dbReference>
<gene>
    <name evidence="2" type="ORF">F5147DRAFT_820813</name>
</gene>
<proteinExistence type="predicted"/>
<feature type="compositionally biased region" description="Basic residues" evidence="1">
    <location>
        <begin position="457"/>
        <end position="474"/>
    </location>
</feature>